<dbReference type="GO" id="GO:0006382">
    <property type="term" value="P:adenosine to inosine editing"/>
    <property type="evidence" value="ECO:0007669"/>
    <property type="project" value="TreeGrafter"/>
</dbReference>
<dbReference type="GO" id="GO:0005737">
    <property type="term" value="C:cytoplasm"/>
    <property type="evidence" value="ECO:0007669"/>
    <property type="project" value="TreeGrafter"/>
</dbReference>
<dbReference type="PROSITE" id="PS50141">
    <property type="entry name" value="A_DEAMIN_EDITASE"/>
    <property type="match status" value="1"/>
</dbReference>
<proteinExistence type="predicted"/>
<evidence type="ECO:0000313" key="2">
    <source>
        <dbReference type="EMBL" id="CAJ0579849.1"/>
    </source>
</evidence>
<dbReference type="InterPro" id="IPR002466">
    <property type="entry name" value="A_deamin"/>
</dbReference>
<gene>
    <name evidence="2" type="ORF">MSPICULIGERA_LOCUS18054</name>
</gene>
<dbReference type="PANTHER" id="PTHR10910:SF62">
    <property type="entry name" value="AT07585P-RELATED"/>
    <property type="match status" value="1"/>
</dbReference>
<comment type="caution">
    <text evidence="2">The sequence shown here is derived from an EMBL/GenBank/DDBJ whole genome shotgun (WGS) entry which is preliminary data.</text>
</comment>
<dbReference type="SMART" id="SM00552">
    <property type="entry name" value="ADEAMc"/>
    <property type="match status" value="1"/>
</dbReference>
<reference evidence="2" key="1">
    <citation type="submission" date="2023-06" db="EMBL/GenBank/DDBJ databases">
        <authorList>
            <person name="Delattre M."/>
        </authorList>
    </citation>
    <scope>NUCLEOTIDE SEQUENCE</scope>
    <source>
        <strain evidence="2">AF72</strain>
    </source>
</reference>
<organism evidence="2 3">
    <name type="scientific">Mesorhabditis spiculigera</name>
    <dbReference type="NCBI Taxonomy" id="96644"/>
    <lineage>
        <taxon>Eukaryota</taxon>
        <taxon>Metazoa</taxon>
        <taxon>Ecdysozoa</taxon>
        <taxon>Nematoda</taxon>
        <taxon>Chromadorea</taxon>
        <taxon>Rhabditida</taxon>
        <taxon>Rhabditina</taxon>
        <taxon>Rhabditomorpha</taxon>
        <taxon>Rhabditoidea</taxon>
        <taxon>Rhabditidae</taxon>
        <taxon>Mesorhabditinae</taxon>
        <taxon>Mesorhabditis</taxon>
    </lineage>
</organism>
<dbReference type="Pfam" id="PF02137">
    <property type="entry name" value="A_deamin"/>
    <property type="match status" value="2"/>
</dbReference>
<dbReference type="GO" id="GO:0005730">
    <property type="term" value="C:nucleolus"/>
    <property type="evidence" value="ECO:0007669"/>
    <property type="project" value="TreeGrafter"/>
</dbReference>
<dbReference type="EMBL" id="CATQJA010002657">
    <property type="protein sequence ID" value="CAJ0579849.1"/>
    <property type="molecule type" value="Genomic_DNA"/>
</dbReference>
<feature type="non-terminal residue" evidence="2">
    <location>
        <position position="1"/>
    </location>
</feature>
<feature type="domain" description="A to I editase" evidence="1">
    <location>
        <begin position="201"/>
        <end position="486"/>
    </location>
</feature>
<dbReference type="GO" id="GO:0003726">
    <property type="term" value="F:double-stranded RNA adenosine deaminase activity"/>
    <property type="evidence" value="ECO:0007669"/>
    <property type="project" value="TreeGrafter"/>
</dbReference>
<evidence type="ECO:0000313" key="3">
    <source>
        <dbReference type="Proteomes" id="UP001177023"/>
    </source>
</evidence>
<accession>A0AA36D4U0</accession>
<evidence type="ECO:0000259" key="1">
    <source>
        <dbReference type="PROSITE" id="PS50141"/>
    </source>
</evidence>
<sequence length="496" mass="55323">MAVASNAALQIAECSVSYTSNGALQIAPCHQSTLVATDSMAEEPKADTLPGEARFPRCLQLERDTGKNAGVIAAELFQRVCNISPPPQCTYNNTTDGFIASLVFNDRTFTSLPFPAKRDARFDCLRLVSEELLKISRKNENEKDLPMIFQRADTFSELLRAHTYAMLDKLYQESPIGSGTEKVVASIFMLDHQLKNMQCISLATGNKCITRNNIGFAGQAVVDCHAEILARRGFRRFLYAQLNATARTPENSILEPSGLGKWKVRSHFSFHLFINTAPCGDGRLYSLEPGSEEEAEAQAPWIDRNPGRLRYKIENGMGTVLGNDEFCQTVDSFERLLVGELYTSRVDRAVSKRLQGFQPTWKPFELNHPACLPCQLPYNRVVFVGVSTEKVSVNWNVVDGFLEAITTNTGRRPNGEVSRLAPSSFFALFRDAHDHLTGQKLPETASYSQVKLSNETYYQCKKAMIKRLADSGMGRWLAKPPEHSQFTVDMLQPIVA</sequence>
<dbReference type="GO" id="GO:0006396">
    <property type="term" value="P:RNA processing"/>
    <property type="evidence" value="ECO:0007669"/>
    <property type="project" value="InterPro"/>
</dbReference>
<dbReference type="Proteomes" id="UP001177023">
    <property type="component" value="Unassembled WGS sequence"/>
</dbReference>
<name>A0AA36D4U0_9BILA</name>
<keyword evidence="3" id="KW-1185">Reference proteome</keyword>
<dbReference type="GO" id="GO:0003725">
    <property type="term" value="F:double-stranded RNA binding"/>
    <property type="evidence" value="ECO:0007669"/>
    <property type="project" value="TreeGrafter"/>
</dbReference>
<dbReference type="AlphaFoldDB" id="A0AA36D4U0"/>
<dbReference type="PANTHER" id="PTHR10910">
    <property type="entry name" value="EUKARYOTE SPECIFIC DSRNA BINDING PROTEIN"/>
    <property type="match status" value="1"/>
</dbReference>
<protein>
    <recommendedName>
        <fullName evidence="1">A to I editase domain-containing protein</fullName>
    </recommendedName>
</protein>
<dbReference type="GO" id="GO:0008251">
    <property type="term" value="F:tRNA-specific adenosine deaminase activity"/>
    <property type="evidence" value="ECO:0007669"/>
    <property type="project" value="TreeGrafter"/>
</dbReference>